<evidence type="ECO:0000256" key="1">
    <source>
        <dbReference type="ARBA" id="ARBA00022603"/>
    </source>
</evidence>
<gene>
    <name evidence="3" type="ORF">SAMN02983003_1455</name>
</gene>
<dbReference type="GO" id="GO:0032259">
    <property type="term" value="P:methylation"/>
    <property type="evidence" value="ECO:0007669"/>
    <property type="project" value="UniProtKB-KW"/>
</dbReference>
<dbReference type="EMBL" id="FPKU01000001">
    <property type="protein sequence ID" value="SFZ83098.1"/>
    <property type="molecule type" value="Genomic_DNA"/>
</dbReference>
<keyword evidence="4" id="KW-1185">Reference proteome</keyword>
<evidence type="ECO:0000313" key="3">
    <source>
        <dbReference type="EMBL" id="SFZ83098.1"/>
    </source>
</evidence>
<dbReference type="InterPro" id="IPR029063">
    <property type="entry name" value="SAM-dependent_MTases_sf"/>
</dbReference>
<dbReference type="Gene3D" id="3.40.50.12710">
    <property type="match status" value="1"/>
</dbReference>
<dbReference type="InterPro" id="IPR038375">
    <property type="entry name" value="NDUFAF7_sf"/>
</dbReference>
<dbReference type="AlphaFoldDB" id="A0A1K2HWM4"/>
<organism evidence="3 4">
    <name type="scientific">Devosia enhydra</name>
    <dbReference type="NCBI Taxonomy" id="665118"/>
    <lineage>
        <taxon>Bacteria</taxon>
        <taxon>Pseudomonadati</taxon>
        <taxon>Pseudomonadota</taxon>
        <taxon>Alphaproteobacteria</taxon>
        <taxon>Hyphomicrobiales</taxon>
        <taxon>Devosiaceae</taxon>
        <taxon>Devosia</taxon>
    </lineage>
</organism>
<dbReference type="Proteomes" id="UP000183447">
    <property type="component" value="Unassembled WGS sequence"/>
</dbReference>
<keyword evidence="1 3" id="KW-0489">Methyltransferase</keyword>
<name>A0A1K2HWM4_9HYPH</name>
<evidence type="ECO:0000256" key="2">
    <source>
        <dbReference type="ARBA" id="ARBA00022679"/>
    </source>
</evidence>
<dbReference type="InterPro" id="IPR003788">
    <property type="entry name" value="NDUFAF7"/>
</dbReference>
<dbReference type="Pfam" id="PF02636">
    <property type="entry name" value="Methyltransf_28"/>
    <property type="match status" value="1"/>
</dbReference>
<dbReference type="RefSeq" id="WP_244545260.1">
    <property type="nucleotide sequence ID" value="NZ_FPKU01000001.1"/>
</dbReference>
<proteinExistence type="predicted"/>
<reference evidence="3 4" key="1">
    <citation type="submission" date="2016-11" db="EMBL/GenBank/DDBJ databases">
        <authorList>
            <person name="Jaros S."/>
            <person name="Januszkiewicz K."/>
            <person name="Wedrychowicz H."/>
        </authorList>
    </citation>
    <scope>NUCLEOTIDE SEQUENCE [LARGE SCALE GENOMIC DNA]</scope>
    <source>
        <strain evidence="3 4">ATCC 23634</strain>
    </source>
</reference>
<dbReference type="PANTHER" id="PTHR12049:SF7">
    <property type="entry name" value="PROTEIN ARGININE METHYLTRANSFERASE NDUFAF7, MITOCHONDRIAL"/>
    <property type="match status" value="1"/>
</dbReference>
<accession>A0A1K2HWM4</accession>
<evidence type="ECO:0000313" key="4">
    <source>
        <dbReference type="Proteomes" id="UP000183447"/>
    </source>
</evidence>
<keyword evidence="2 3" id="KW-0808">Transferase</keyword>
<dbReference type="GO" id="GO:0035243">
    <property type="term" value="F:protein-arginine omega-N symmetric methyltransferase activity"/>
    <property type="evidence" value="ECO:0007669"/>
    <property type="project" value="TreeGrafter"/>
</dbReference>
<sequence>MSETDLSDRIKLEIETGGPMSVARYMALCLSHPRQGYYRAGDPLGAAGDFITAPEISQMFGELVGLFIATLWQQMGSPRRFDLLELGPGRGTLMQDALRVASRVPGLAGSLRLSLFESSPGLRAEQAARLAPFAPVWSEDIVPDGDAPLIVIANEFFDALPIRQFVKGGEGWHEREIGLADDALAFGLSPTPLPSGSLPPQLAGAEAGEVFELGLAARQVTQRLAEAVRVRGGAVLAIDYGYEGPRTGETLQGVRRHAFADPLSAPGLVDLSAHVDFGALAEIGRKAGLAVAPITAQGIFLTRLGIGERAAALAKANHSEAESLARALERLVAPDEMGTLFKAFCMHSPGLQPPGFAP</sequence>
<dbReference type="SUPFAM" id="SSF53335">
    <property type="entry name" value="S-adenosyl-L-methionine-dependent methyltransferases"/>
    <property type="match status" value="1"/>
</dbReference>
<dbReference type="PANTHER" id="PTHR12049">
    <property type="entry name" value="PROTEIN ARGININE METHYLTRANSFERASE NDUFAF7, MITOCHONDRIAL"/>
    <property type="match status" value="1"/>
</dbReference>
<protein>
    <submittedName>
        <fullName evidence="3">SAM-dependent methyltransferase, MidA family</fullName>
    </submittedName>
</protein>
<dbReference type="STRING" id="665118.SAMN02983003_1455"/>